<accession>A0A182N2P1</accession>
<dbReference type="SUPFAM" id="SSF49879">
    <property type="entry name" value="SMAD/FHA domain"/>
    <property type="match status" value="1"/>
</dbReference>
<evidence type="ECO:0000259" key="2">
    <source>
        <dbReference type="PROSITE" id="PS50006"/>
    </source>
</evidence>
<organism evidence="3 4">
    <name type="scientific">Anopheles dirus</name>
    <dbReference type="NCBI Taxonomy" id="7168"/>
    <lineage>
        <taxon>Eukaryota</taxon>
        <taxon>Metazoa</taxon>
        <taxon>Ecdysozoa</taxon>
        <taxon>Arthropoda</taxon>
        <taxon>Hexapoda</taxon>
        <taxon>Insecta</taxon>
        <taxon>Pterygota</taxon>
        <taxon>Neoptera</taxon>
        <taxon>Endopterygota</taxon>
        <taxon>Diptera</taxon>
        <taxon>Nematocera</taxon>
        <taxon>Culicoidea</taxon>
        <taxon>Culicidae</taxon>
        <taxon>Anophelinae</taxon>
        <taxon>Anopheles</taxon>
    </lineage>
</organism>
<keyword evidence="1" id="KW-1133">Transmembrane helix</keyword>
<dbReference type="InterPro" id="IPR008984">
    <property type="entry name" value="SMAD_FHA_dom_sf"/>
</dbReference>
<reference evidence="4" key="1">
    <citation type="submission" date="2013-03" db="EMBL/GenBank/DDBJ databases">
        <title>The Genome Sequence of Anopheles dirus WRAIR2.</title>
        <authorList>
            <consortium name="The Broad Institute Genomics Platform"/>
            <person name="Neafsey D.E."/>
            <person name="Walton C."/>
            <person name="Walker B."/>
            <person name="Young S.K."/>
            <person name="Zeng Q."/>
            <person name="Gargeya S."/>
            <person name="Fitzgerald M."/>
            <person name="Haas B."/>
            <person name="Abouelleil A."/>
            <person name="Allen A.W."/>
            <person name="Alvarado L."/>
            <person name="Arachchi H.M."/>
            <person name="Berlin A.M."/>
            <person name="Chapman S.B."/>
            <person name="Gainer-Dewar J."/>
            <person name="Goldberg J."/>
            <person name="Griggs A."/>
            <person name="Gujja S."/>
            <person name="Hansen M."/>
            <person name="Howarth C."/>
            <person name="Imamovic A."/>
            <person name="Ireland A."/>
            <person name="Larimer J."/>
            <person name="McCowan C."/>
            <person name="Murphy C."/>
            <person name="Pearson M."/>
            <person name="Poon T.W."/>
            <person name="Priest M."/>
            <person name="Roberts A."/>
            <person name="Saif S."/>
            <person name="Shea T."/>
            <person name="Sisk P."/>
            <person name="Sykes S."/>
            <person name="Wortman J."/>
            <person name="Nusbaum C."/>
            <person name="Birren B."/>
        </authorList>
    </citation>
    <scope>NUCLEOTIDE SEQUENCE [LARGE SCALE GENOMIC DNA]</scope>
    <source>
        <strain evidence="4">WRAIR2</strain>
    </source>
</reference>
<dbReference type="PANTHER" id="PTHR15715:SF37">
    <property type="entry name" value="LD47843P"/>
    <property type="match status" value="1"/>
</dbReference>
<protein>
    <recommendedName>
        <fullName evidence="2">FHA domain-containing protein</fullName>
    </recommendedName>
</protein>
<proteinExistence type="predicted"/>
<dbReference type="SMART" id="SM00240">
    <property type="entry name" value="FHA"/>
    <property type="match status" value="1"/>
</dbReference>
<dbReference type="EnsemblMetazoa" id="ADIR001902-RA">
    <property type="protein sequence ID" value="ADIR001902-PA"/>
    <property type="gene ID" value="ADIR001902"/>
</dbReference>
<evidence type="ECO:0000313" key="4">
    <source>
        <dbReference type="Proteomes" id="UP000075884"/>
    </source>
</evidence>
<dbReference type="Pfam" id="PF00498">
    <property type="entry name" value="FHA"/>
    <property type="match status" value="1"/>
</dbReference>
<evidence type="ECO:0000256" key="1">
    <source>
        <dbReference type="SAM" id="Phobius"/>
    </source>
</evidence>
<dbReference type="VEuPathDB" id="VectorBase:ADIR001902"/>
<dbReference type="Proteomes" id="UP000075884">
    <property type="component" value="Unassembled WGS sequence"/>
</dbReference>
<keyword evidence="4" id="KW-1185">Reference proteome</keyword>
<dbReference type="PANTHER" id="PTHR15715">
    <property type="entry name" value="CENTROSOMAL PROTEIN OF 170 KDA"/>
    <property type="match status" value="1"/>
</dbReference>
<dbReference type="STRING" id="7168.A0A182N2P1"/>
<dbReference type="Gene3D" id="2.60.200.20">
    <property type="match status" value="1"/>
</dbReference>
<evidence type="ECO:0000313" key="3">
    <source>
        <dbReference type="EnsemblMetazoa" id="ADIR001902-PA"/>
    </source>
</evidence>
<keyword evidence="1" id="KW-0812">Transmembrane</keyword>
<name>A0A182N2P1_9DIPT</name>
<dbReference type="InterPro" id="IPR051176">
    <property type="entry name" value="Cent_Immune-Sig_Mod"/>
</dbReference>
<feature type="transmembrane region" description="Helical" evidence="1">
    <location>
        <begin position="250"/>
        <end position="268"/>
    </location>
</feature>
<sequence>MAVTDIKNTTEKCVVQLECTSDSQQFETKTLTLENGVEIVVGRYNKKKAFSTVQEEGNILFDNRALSQLHASFCYKEGQLFVKVIHFSSSDLHSTNGTFLNGEPIGPEEINEPRVVKSGDVLRFGKQRVTLAKKEVVQPIEAKLTIKYPVQYEAEKVKKTSPSATPVEEEQIVQKVASGAQELPHKQPILAAAQSFQTLKRTNTAERATVTETAEFESKSTQSLSDANGKRKYVVTCDNCTRIVHEFYAYRKWALVVVGLCLLIIIFYQQA</sequence>
<keyword evidence="1" id="KW-0472">Membrane</keyword>
<feature type="domain" description="FHA" evidence="2">
    <location>
        <begin position="39"/>
        <end position="105"/>
    </location>
</feature>
<dbReference type="PROSITE" id="PS50006">
    <property type="entry name" value="FHA_DOMAIN"/>
    <property type="match status" value="1"/>
</dbReference>
<dbReference type="InterPro" id="IPR000253">
    <property type="entry name" value="FHA_dom"/>
</dbReference>
<reference evidence="3" key="2">
    <citation type="submission" date="2020-05" db="UniProtKB">
        <authorList>
            <consortium name="EnsemblMetazoa"/>
        </authorList>
    </citation>
    <scope>IDENTIFICATION</scope>
    <source>
        <strain evidence="3">WRAIR2</strain>
    </source>
</reference>
<dbReference type="AlphaFoldDB" id="A0A182N2P1"/>